<evidence type="ECO:0000313" key="1">
    <source>
        <dbReference type="EMBL" id="OYR23544.1"/>
    </source>
</evidence>
<evidence type="ECO:0000313" key="2">
    <source>
        <dbReference type="Proteomes" id="UP000216188"/>
    </source>
</evidence>
<proteinExistence type="predicted"/>
<name>A0A256G8Z2_9HYPH</name>
<protein>
    <submittedName>
        <fullName evidence="1">Outer membrane autotransporter barrel domain protein</fullName>
    </submittedName>
</protein>
<reference evidence="1 2" key="1">
    <citation type="submission" date="2017-07" db="EMBL/GenBank/DDBJ databases">
        <title>Phylogenetic study on the rhizospheric bacterium Ochrobactrum sp. A44.</title>
        <authorList>
            <person name="Krzyzanowska D.M."/>
            <person name="Ossowicki A."/>
            <person name="Rajewska M."/>
            <person name="Maciag T."/>
            <person name="Kaczynski Z."/>
            <person name="Czerwicka M."/>
            <person name="Jafra S."/>
        </authorList>
    </citation>
    <scope>NUCLEOTIDE SEQUENCE [LARGE SCALE GENOMIC DNA]</scope>
    <source>
        <strain evidence="1 2">CCUG 30717</strain>
    </source>
</reference>
<keyword evidence="2" id="KW-1185">Reference proteome</keyword>
<sequence>MNVNYSWLDDKYALYGKLSAATSLNNVSDSYTITGNAGFRVKW</sequence>
<dbReference type="AlphaFoldDB" id="A0A256G8Z2"/>
<dbReference type="GeneID" id="93112431"/>
<organism evidence="1 2">
    <name type="scientific">Brucella pseudogrignonensis</name>
    <dbReference type="NCBI Taxonomy" id="419475"/>
    <lineage>
        <taxon>Bacteria</taxon>
        <taxon>Pseudomonadati</taxon>
        <taxon>Pseudomonadota</taxon>
        <taxon>Alphaproteobacteria</taxon>
        <taxon>Hyphomicrobiales</taxon>
        <taxon>Brucellaceae</taxon>
        <taxon>Brucella/Ochrobactrum group</taxon>
        <taxon>Brucella</taxon>
    </lineage>
</organism>
<dbReference type="Proteomes" id="UP000216188">
    <property type="component" value="Unassembled WGS sequence"/>
</dbReference>
<comment type="caution">
    <text evidence="1">The sequence shown here is derived from an EMBL/GenBank/DDBJ whole genome shotgun (WGS) entry which is preliminary data.</text>
</comment>
<gene>
    <name evidence="1" type="ORF">CEV34_3548</name>
</gene>
<dbReference type="EMBL" id="NNRM01000039">
    <property type="protein sequence ID" value="OYR23544.1"/>
    <property type="molecule type" value="Genomic_DNA"/>
</dbReference>
<dbReference type="RefSeq" id="WP_007881245.1">
    <property type="nucleotide sequence ID" value="NZ_CAXURC020000003.1"/>
</dbReference>
<accession>A0A256G8Z2</accession>